<dbReference type="Pfam" id="PF09179">
    <property type="entry name" value="TilS"/>
    <property type="match status" value="1"/>
</dbReference>
<protein>
    <recommendedName>
        <fullName evidence="7">tRNA(Ile)-lysidine synthase</fullName>
        <ecNumber evidence="7">6.3.4.19</ecNumber>
    </recommendedName>
    <alternativeName>
        <fullName evidence="7">tRNA(Ile)-2-lysyl-cytidine synthase</fullName>
    </alternativeName>
    <alternativeName>
        <fullName evidence="7">tRNA(Ile)-lysidine synthetase</fullName>
    </alternativeName>
</protein>
<reference evidence="10 11" key="1">
    <citation type="submission" date="2018-01" db="EMBL/GenBank/DDBJ databases">
        <title>Twenty Corynebacterium bovis Genomes.</title>
        <authorList>
            <person name="Gulvik C.A."/>
        </authorList>
    </citation>
    <scope>NUCLEOTIDE SEQUENCE [LARGE SCALE GENOMIC DNA]</scope>
    <source>
        <strain evidence="10 11">16-2004</strain>
    </source>
</reference>
<comment type="similarity">
    <text evidence="7">Belongs to the tRNA(Ile)-lysidine synthase family.</text>
</comment>
<feature type="domain" description="tRNA(Ile)-lysidine/2-thiocytidine synthase N-terminal" evidence="8">
    <location>
        <begin position="29"/>
        <end position="203"/>
    </location>
</feature>
<feature type="binding site" evidence="7">
    <location>
        <begin position="34"/>
        <end position="39"/>
    </location>
    <ligand>
        <name>ATP</name>
        <dbReference type="ChEBI" id="CHEBI:30616"/>
    </ligand>
</feature>
<organism evidence="10 11">
    <name type="scientific">Corynebacterium bovis</name>
    <dbReference type="NCBI Taxonomy" id="36808"/>
    <lineage>
        <taxon>Bacteria</taxon>
        <taxon>Bacillati</taxon>
        <taxon>Actinomycetota</taxon>
        <taxon>Actinomycetes</taxon>
        <taxon>Mycobacteriales</taxon>
        <taxon>Corynebacteriaceae</taxon>
        <taxon>Corynebacterium</taxon>
    </lineage>
</organism>
<comment type="domain">
    <text evidence="7">The N-terminal region contains the highly conserved SGGXDS motif, predicted to be a P-loop motif involved in ATP binding.</text>
</comment>
<accession>A0A3R8R7E8</accession>
<evidence type="ECO:0000256" key="7">
    <source>
        <dbReference type="HAMAP-Rule" id="MF_01161"/>
    </source>
</evidence>
<comment type="subcellular location">
    <subcellularLocation>
        <location evidence="7">Cytoplasm</location>
    </subcellularLocation>
</comment>
<keyword evidence="3 7" id="KW-0819">tRNA processing</keyword>
<dbReference type="PANTHER" id="PTHR43033:SF1">
    <property type="entry name" value="TRNA(ILE)-LYSIDINE SYNTHASE-RELATED"/>
    <property type="match status" value="1"/>
</dbReference>
<keyword evidence="11" id="KW-1185">Reference proteome</keyword>
<name>A0A3R8R7E8_9CORY</name>
<keyword evidence="1 7" id="KW-0963">Cytoplasm</keyword>
<dbReference type="GO" id="GO:0032267">
    <property type="term" value="F:tRNA(Ile)-lysidine synthase activity"/>
    <property type="evidence" value="ECO:0007669"/>
    <property type="project" value="UniProtKB-EC"/>
</dbReference>
<dbReference type="InterPro" id="IPR012094">
    <property type="entry name" value="tRNA_Ile_lys_synt"/>
</dbReference>
<feature type="domain" description="tRNA(Ile)-lysidine synthase substrate-binding" evidence="9">
    <location>
        <begin position="246"/>
        <end position="310"/>
    </location>
</feature>
<dbReference type="EC" id="6.3.4.19" evidence="7"/>
<evidence type="ECO:0000256" key="3">
    <source>
        <dbReference type="ARBA" id="ARBA00022694"/>
    </source>
</evidence>
<sequence>MRSAVRHTAAVRRALRAAAADLPAGTDAVTVGVSGGGDSLALVAAACAEGFGVRAVVVDHGLQPGSAAVAARAAATCRDLGAEAEVVAVTVDGPGEGPARDARYRALGRAARGPLAVGHTADDDAEGVLLGLARGSGTTSLAGLAPVTVDHPAVAAGATLLWRPLLRVTREQTYGSCAELGLDPWRDPHNASPDVLRSRLRHEVMPLLREVLGEAVGANLARSARLLREDDDALRALTPTPGPGPLPVATLAGLPAALRRRTVRAWLRGRAGALTAAHLGAVDALVADWHGQGPVSVPWPSTMDAARRADLRLVVARRDADLVLDEQPRKRHV</sequence>
<comment type="catalytic activity">
    <reaction evidence="6 7">
        <text>cytidine(34) in tRNA(Ile2) + L-lysine + ATP = lysidine(34) in tRNA(Ile2) + AMP + diphosphate + H(+)</text>
        <dbReference type="Rhea" id="RHEA:43744"/>
        <dbReference type="Rhea" id="RHEA-COMP:10625"/>
        <dbReference type="Rhea" id="RHEA-COMP:10670"/>
        <dbReference type="ChEBI" id="CHEBI:15378"/>
        <dbReference type="ChEBI" id="CHEBI:30616"/>
        <dbReference type="ChEBI" id="CHEBI:32551"/>
        <dbReference type="ChEBI" id="CHEBI:33019"/>
        <dbReference type="ChEBI" id="CHEBI:82748"/>
        <dbReference type="ChEBI" id="CHEBI:83665"/>
        <dbReference type="ChEBI" id="CHEBI:456215"/>
        <dbReference type="EC" id="6.3.4.19"/>
    </reaction>
</comment>
<gene>
    <name evidence="7 10" type="primary">tilS</name>
    <name evidence="10" type="ORF">CXF42_00550</name>
</gene>
<proteinExistence type="inferred from homology"/>
<dbReference type="AlphaFoldDB" id="A0A3R8R7E8"/>
<dbReference type="GO" id="GO:0005737">
    <property type="term" value="C:cytoplasm"/>
    <property type="evidence" value="ECO:0007669"/>
    <property type="project" value="UniProtKB-SubCell"/>
</dbReference>
<comment type="function">
    <text evidence="7">Ligates lysine onto the cytidine present at position 34 of the AUA codon-specific tRNA(Ile) that contains the anticodon CAU, in an ATP-dependent manner. Cytidine is converted to lysidine, thus changing the amino acid specificity of the tRNA from methionine to isoleucine.</text>
</comment>
<evidence type="ECO:0000313" key="11">
    <source>
        <dbReference type="Proteomes" id="UP000278422"/>
    </source>
</evidence>
<evidence type="ECO:0000256" key="2">
    <source>
        <dbReference type="ARBA" id="ARBA00022598"/>
    </source>
</evidence>
<evidence type="ECO:0000313" key="10">
    <source>
        <dbReference type="EMBL" id="RRQ05651.1"/>
    </source>
</evidence>
<dbReference type="InterPro" id="IPR015262">
    <property type="entry name" value="tRNA_Ile_lys_synt_subst-bd"/>
</dbReference>
<dbReference type="NCBIfam" id="TIGR02432">
    <property type="entry name" value="lysidine_TilS_N"/>
    <property type="match status" value="1"/>
</dbReference>
<dbReference type="InterPro" id="IPR014729">
    <property type="entry name" value="Rossmann-like_a/b/a_fold"/>
</dbReference>
<dbReference type="InterPro" id="IPR011063">
    <property type="entry name" value="TilS/TtcA_N"/>
</dbReference>
<dbReference type="SUPFAM" id="SSF82829">
    <property type="entry name" value="MesJ substrate recognition domain-like"/>
    <property type="match status" value="1"/>
</dbReference>
<evidence type="ECO:0000256" key="1">
    <source>
        <dbReference type="ARBA" id="ARBA00022490"/>
    </source>
</evidence>
<comment type="caution">
    <text evidence="10">The sequence shown here is derived from an EMBL/GenBank/DDBJ whole genome shotgun (WGS) entry which is preliminary data.</text>
</comment>
<dbReference type="Gene3D" id="3.40.50.620">
    <property type="entry name" value="HUPs"/>
    <property type="match status" value="1"/>
</dbReference>
<dbReference type="GO" id="GO:0006400">
    <property type="term" value="P:tRNA modification"/>
    <property type="evidence" value="ECO:0007669"/>
    <property type="project" value="UniProtKB-UniRule"/>
</dbReference>
<evidence type="ECO:0000256" key="4">
    <source>
        <dbReference type="ARBA" id="ARBA00022741"/>
    </source>
</evidence>
<evidence type="ECO:0000256" key="5">
    <source>
        <dbReference type="ARBA" id="ARBA00022840"/>
    </source>
</evidence>
<dbReference type="Pfam" id="PF01171">
    <property type="entry name" value="ATP_bind_3"/>
    <property type="match status" value="1"/>
</dbReference>
<evidence type="ECO:0000256" key="6">
    <source>
        <dbReference type="ARBA" id="ARBA00048539"/>
    </source>
</evidence>
<dbReference type="SUPFAM" id="SSF52402">
    <property type="entry name" value="Adenine nucleotide alpha hydrolases-like"/>
    <property type="match status" value="1"/>
</dbReference>
<evidence type="ECO:0000259" key="9">
    <source>
        <dbReference type="Pfam" id="PF09179"/>
    </source>
</evidence>
<dbReference type="OrthoDB" id="5244702at2"/>
<dbReference type="Proteomes" id="UP000278422">
    <property type="component" value="Unassembled WGS sequence"/>
</dbReference>
<dbReference type="InterPro" id="IPR012795">
    <property type="entry name" value="tRNA_Ile_lys_synt_N"/>
</dbReference>
<keyword evidence="4 7" id="KW-0547">Nucleotide-binding</keyword>
<dbReference type="HAMAP" id="MF_01161">
    <property type="entry name" value="tRNA_Ile_lys_synt"/>
    <property type="match status" value="1"/>
</dbReference>
<dbReference type="CDD" id="cd01992">
    <property type="entry name" value="TilS_N"/>
    <property type="match status" value="1"/>
</dbReference>
<dbReference type="PANTHER" id="PTHR43033">
    <property type="entry name" value="TRNA(ILE)-LYSIDINE SYNTHASE-RELATED"/>
    <property type="match status" value="1"/>
</dbReference>
<keyword evidence="2 7" id="KW-0436">Ligase</keyword>
<evidence type="ECO:0000259" key="8">
    <source>
        <dbReference type="Pfam" id="PF01171"/>
    </source>
</evidence>
<dbReference type="EMBL" id="PQNQ01000001">
    <property type="protein sequence ID" value="RRQ05651.1"/>
    <property type="molecule type" value="Genomic_DNA"/>
</dbReference>
<dbReference type="GO" id="GO:0005524">
    <property type="term" value="F:ATP binding"/>
    <property type="evidence" value="ECO:0007669"/>
    <property type="project" value="UniProtKB-UniRule"/>
</dbReference>
<keyword evidence="5 7" id="KW-0067">ATP-binding</keyword>